<keyword evidence="1" id="KW-1133">Transmembrane helix</keyword>
<proteinExistence type="predicted"/>
<feature type="transmembrane region" description="Helical" evidence="1">
    <location>
        <begin position="21"/>
        <end position="42"/>
    </location>
</feature>
<gene>
    <name evidence="2" type="ORF">G5S42_22565</name>
</gene>
<keyword evidence="1" id="KW-0472">Membrane</keyword>
<protein>
    <submittedName>
        <fullName evidence="2">Uncharacterized protein</fullName>
    </submittedName>
</protein>
<dbReference type="Proteomes" id="UP000594380">
    <property type="component" value="Unassembled WGS sequence"/>
</dbReference>
<evidence type="ECO:0000313" key="3">
    <source>
        <dbReference type="Proteomes" id="UP000594380"/>
    </source>
</evidence>
<name>A0A7Y6K231_9BURK</name>
<reference evidence="2 3" key="1">
    <citation type="submission" date="2020-02" db="EMBL/GenBank/DDBJ databases">
        <title>Paraburkholderia simonii sp. nov. and Paraburkholderia youngii sp. nov. Brazilian and Mexican Mimosa-associated rhizobia.</title>
        <authorList>
            <person name="Mavima L."/>
            <person name="Beukes C.W."/>
            <person name="Chan W.Y."/>
            <person name="Palmer M."/>
            <person name="De Meyer S.E."/>
            <person name="James E.K."/>
            <person name="Venter S.N."/>
            <person name="Steenkamp E.T."/>
        </authorList>
    </citation>
    <scope>NUCLEOTIDE SEQUENCE [LARGE SCALE GENOMIC DNA]</scope>
    <source>
        <strain evidence="2 3">JPY169</strain>
    </source>
</reference>
<dbReference type="AlphaFoldDB" id="A0A7Y6K231"/>
<sequence>MRGDVAFHLKPLLKHNVSARSASLVMVLISIAFAALVARPVWIQLISNASHEEGDARGQHVLAVPAASGQSTHRNRSVLAASLPGKAIFSIRHRSFQTSISA</sequence>
<evidence type="ECO:0000256" key="1">
    <source>
        <dbReference type="SAM" id="Phobius"/>
    </source>
</evidence>
<dbReference type="RefSeq" id="WP_176108789.1">
    <property type="nucleotide sequence ID" value="NZ_JAALDK010000001.1"/>
</dbReference>
<accession>A0A7Y6K231</accession>
<comment type="caution">
    <text evidence="2">The sequence shown here is derived from an EMBL/GenBank/DDBJ whole genome shotgun (WGS) entry which is preliminary data.</text>
</comment>
<dbReference type="GeneID" id="301103129"/>
<evidence type="ECO:0000313" key="2">
    <source>
        <dbReference type="EMBL" id="NUY02421.1"/>
    </source>
</evidence>
<organism evidence="2 3">
    <name type="scientific">Paraburkholderia youngii</name>
    <dbReference type="NCBI Taxonomy" id="2782701"/>
    <lineage>
        <taxon>Bacteria</taxon>
        <taxon>Pseudomonadati</taxon>
        <taxon>Pseudomonadota</taxon>
        <taxon>Betaproteobacteria</taxon>
        <taxon>Burkholderiales</taxon>
        <taxon>Burkholderiaceae</taxon>
        <taxon>Paraburkholderia</taxon>
    </lineage>
</organism>
<keyword evidence="1" id="KW-0812">Transmembrane</keyword>
<dbReference type="EMBL" id="JAALDK010000001">
    <property type="protein sequence ID" value="NUY02421.1"/>
    <property type="molecule type" value="Genomic_DNA"/>
</dbReference>